<proteinExistence type="predicted"/>
<dbReference type="InterPro" id="IPR051534">
    <property type="entry name" value="CBASS_pafABC_assoc_protein"/>
</dbReference>
<dbReference type="PANTHER" id="PTHR34580">
    <property type="match status" value="1"/>
</dbReference>
<evidence type="ECO:0000259" key="1">
    <source>
        <dbReference type="Pfam" id="PF13280"/>
    </source>
</evidence>
<comment type="caution">
    <text evidence="3">The sequence shown here is derived from an EMBL/GenBank/DDBJ whole genome shotgun (WGS) entry which is preliminary data.</text>
</comment>
<dbReference type="PANTHER" id="PTHR34580:SF1">
    <property type="entry name" value="PROTEIN PAFC"/>
    <property type="match status" value="1"/>
</dbReference>
<protein>
    <submittedName>
        <fullName evidence="3">WYL domain-containing protein</fullName>
    </submittedName>
</protein>
<dbReference type="InterPro" id="IPR057727">
    <property type="entry name" value="WCX_dom"/>
</dbReference>
<evidence type="ECO:0000313" key="4">
    <source>
        <dbReference type="Proteomes" id="UP000486903"/>
    </source>
</evidence>
<evidence type="ECO:0000313" key="3">
    <source>
        <dbReference type="EMBL" id="NFV27896.1"/>
    </source>
</evidence>
<sequence>MSHLENVLKMLFKLKKGIIIKRNDLARELCVSEKQITRYKRDLESLFTIESILGPNGGYRLLDSYFPFKELLTKDEIMLLQYYGKEVQYIDNKVLSIALNKINYSILKDNSSECTEIIPYSRINNDGADIKDIQNKLYEAILNKNVVLITYGSNEGKQTKRRIQPYKIFTYKGQSYVIAKCLLKNEVRIFKLVRIAECIVTSKQFEREFDVEAYINELRNNSIGIFGGKEYKLKLEICPPMSNTIKERIWIDNQIVTKLKNGNILFEAKMRGGPEIISWILSMRSCVKVIEPQILKDEIEEELKKMMKKLK</sequence>
<dbReference type="Pfam" id="PF25583">
    <property type="entry name" value="WCX"/>
    <property type="match status" value="1"/>
</dbReference>
<organism evidence="3 4">
    <name type="scientific">Clostridium botulinum</name>
    <dbReference type="NCBI Taxonomy" id="1491"/>
    <lineage>
        <taxon>Bacteria</taxon>
        <taxon>Bacillati</taxon>
        <taxon>Bacillota</taxon>
        <taxon>Clostridia</taxon>
        <taxon>Eubacteriales</taxon>
        <taxon>Clostridiaceae</taxon>
        <taxon>Clostridium</taxon>
    </lineage>
</organism>
<dbReference type="EMBL" id="SXFB01000024">
    <property type="protein sequence ID" value="NFV27896.1"/>
    <property type="molecule type" value="Genomic_DNA"/>
</dbReference>
<dbReference type="Pfam" id="PF13280">
    <property type="entry name" value="WYL"/>
    <property type="match status" value="1"/>
</dbReference>
<dbReference type="AlphaFoldDB" id="A0A6B4JS43"/>
<dbReference type="RefSeq" id="WP_003369070.1">
    <property type="nucleotide sequence ID" value="NZ_JACBBA010000012.1"/>
</dbReference>
<evidence type="ECO:0000259" key="2">
    <source>
        <dbReference type="Pfam" id="PF25583"/>
    </source>
</evidence>
<gene>
    <name evidence="3" type="ORF">FDG31_17505</name>
</gene>
<feature type="domain" description="WCX" evidence="2">
    <location>
        <begin position="230"/>
        <end position="307"/>
    </location>
</feature>
<feature type="domain" description="WYL" evidence="1">
    <location>
        <begin position="135"/>
        <end position="197"/>
    </location>
</feature>
<accession>A0A6B4JS43</accession>
<name>A0A6B4JS43_CLOBO</name>
<reference evidence="3 4" key="1">
    <citation type="submission" date="2019-04" db="EMBL/GenBank/DDBJ databases">
        <title>Genome sequencing of Clostridium botulinum Groups I-IV and Clostridium butyricum.</title>
        <authorList>
            <person name="Brunt J."/>
            <person name="Van Vliet A.H.M."/>
            <person name="Stringer S.C."/>
            <person name="Carter A.T."/>
            <person name="Peck M.W."/>
        </authorList>
    </citation>
    <scope>NUCLEOTIDE SEQUENCE [LARGE SCALE GENOMIC DNA]</scope>
    <source>
        <strain evidence="3 4">BL81</strain>
    </source>
</reference>
<dbReference type="Proteomes" id="UP000486903">
    <property type="component" value="Unassembled WGS sequence"/>
</dbReference>
<dbReference type="InterPro" id="IPR026881">
    <property type="entry name" value="WYL_dom"/>
</dbReference>
<dbReference type="PROSITE" id="PS52050">
    <property type="entry name" value="WYL"/>
    <property type="match status" value="1"/>
</dbReference>